<evidence type="ECO:0008006" key="4">
    <source>
        <dbReference type="Google" id="ProtNLM"/>
    </source>
</evidence>
<dbReference type="GeneID" id="92044385"/>
<evidence type="ECO:0000256" key="1">
    <source>
        <dbReference type="SAM" id="MobiDB-lite"/>
    </source>
</evidence>
<feature type="compositionally biased region" description="Basic and acidic residues" evidence="1">
    <location>
        <begin position="157"/>
        <end position="171"/>
    </location>
</feature>
<reference evidence="2 3" key="1">
    <citation type="submission" date="2023-01" db="EMBL/GenBank/DDBJ databases">
        <title>Analysis of 21 Apiospora genomes using comparative genomics revels a genus with tremendous synthesis potential of carbohydrate active enzymes and secondary metabolites.</title>
        <authorList>
            <person name="Sorensen T."/>
        </authorList>
    </citation>
    <scope>NUCLEOTIDE SEQUENCE [LARGE SCALE GENOMIC DNA]</scope>
    <source>
        <strain evidence="2 3">CBS 114990</strain>
    </source>
</reference>
<feature type="compositionally biased region" description="Low complexity" evidence="1">
    <location>
        <begin position="290"/>
        <end position="301"/>
    </location>
</feature>
<dbReference type="Proteomes" id="UP001433268">
    <property type="component" value="Unassembled WGS sequence"/>
</dbReference>
<feature type="compositionally biased region" description="Acidic residues" evidence="1">
    <location>
        <begin position="316"/>
        <end position="325"/>
    </location>
</feature>
<evidence type="ECO:0000313" key="2">
    <source>
        <dbReference type="EMBL" id="KAK8085739.1"/>
    </source>
</evidence>
<feature type="compositionally biased region" description="Pro residues" evidence="1">
    <location>
        <begin position="278"/>
        <end position="289"/>
    </location>
</feature>
<dbReference type="RefSeq" id="XP_066670248.1">
    <property type="nucleotide sequence ID" value="XM_066811325.1"/>
</dbReference>
<proteinExistence type="predicted"/>
<organism evidence="2 3">
    <name type="scientific">Apiospora hydei</name>
    <dbReference type="NCBI Taxonomy" id="1337664"/>
    <lineage>
        <taxon>Eukaryota</taxon>
        <taxon>Fungi</taxon>
        <taxon>Dikarya</taxon>
        <taxon>Ascomycota</taxon>
        <taxon>Pezizomycotina</taxon>
        <taxon>Sordariomycetes</taxon>
        <taxon>Xylariomycetidae</taxon>
        <taxon>Amphisphaeriales</taxon>
        <taxon>Apiosporaceae</taxon>
        <taxon>Apiospora</taxon>
    </lineage>
</organism>
<name>A0ABR1WQC9_9PEZI</name>
<protein>
    <recommendedName>
        <fullName evidence="4">C2H2-type domain-containing protein</fullName>
    </recommendedName>
</protein>
<evidence type="ECO:0000313" key="3">
    <source>
        <dbReference type="Proteomes" id="UP001433268"/>
    </source>
</evidence>
<sequence length="325" mass="34882">MASTTMTTQATQATRGAAASSSSSQWSRCQCQYVKESRFECGHTELHHGGARPYCLLNGACADLGDVRALVFLVTSPGGPQSNSKAAGELCAICQRLGPDADRLVDVFGQLVTAYQEKPARQLKAYIRACGGERLGWVYNEAFKAQQAKNAARQNQQRKDAAKKQQPRREVASPAVQPAPVAVVEQRAPVAEVKTTNGQGKLLYSKAVGAKCPKPETKPQPQPEIPAPEECEPECESGPVEYEPIPEIHDGIYLFGKPIAGTKRMSYSRSVGAKCVPKPKPQPAAPLAPEPAATPTTASVAQDILGEQKPVGSWAEECEELDSWN</sequence>
<keyword evidence="3" id="KW-1185">Reference proteome</keyword>
<feature type="region of interest" description="Disordered" evidence="1">
    <location>
        <begin position="272"/>
        <end position="325"/>
    </location>
</feature>
<feature type="region of interest" description="Disordered" evidence="1">
    <location>
        <begin position="212"/>
        <end position="238"/>
    </location>
</feature>
<gene>
    <name evidence="2" type="ORF">PG997_007010</name>
</gene>
<feature type="region of interest" description="Disordered" evidence="1">
    <location>
        <begin position="149"/>
        <end position="178"/>
    </location>
</feature>
<comment type="caution">
    <text evidence="2">The sequence shown here is derived from an EMBL/GenBank/DDBJ whole genome shotgun (WGS) entry which is preliminary data.</text>
</comment>
<accession>A0ABR1WQC9</accession>
<dbReference type="EMBL" id="JAQQWN010000005">
    <property type="protein sequence ID" value="KAK8085739.1"/>
    <property type="molecule type" value="Genomic_DNA"/>
</dbReference>